<dbReference type="PROSITE" id="PS00022">
    <property type="entry name" value="EGF_1"/>
    <property type="match status" value="2"/>
</dbReference>
<gene>
    <name evidence="13" type="primary">LOC108556710</name>
</gene>
<evidence type="ECO:0000259" key="11">
    <source>
        <dbReference type="PROSITE" id="PS50835"/>
    </source>
</evidence>
<feature type="transmembrane region" description="Helical" evidence="6">
    <location>
        <begin position="1139"/>
        <end position="1157"/>
    </location>
</feature>
<feature type="region of interest" description="Disordered" evidence="5">
    <location>
        <begin position="1411"/>
        <end position="1442"/>
    </location>
</feature>
<dbReference type="CDD" id="cd00041">
    <property type="entry name" value="CUB"/>
    <property type="match status" value="1"/>
</dbReference>
<organism evidence="12 13">
    <name type="scientific">Nicrophorus vespilloides</name>
    <name type="common">Boreal carrion beetle</name>
    <dbReference type="NCBI Taxonomy" id="110193"/>
    <lineage>
        <taxon>Eukaryota</taxon>
        <taxon>Metazoa</taxon>
        <taxon>Ecdysozoa</taxon>
        <taxon>Arthropoda</taxon>
        <taxon>Hexapoda</taxon>
        <taxon>Insecta</taxon>
        <taxon>Pterygota</taxon>
        <taxon>Neoptera</taxon>
        <taxon>Endopterygota</taxon>
        <taxon>Coleoptera</taxon>
        <taxon>Polyphaga</taxon>
        <taxon>Staphyliniformia</taxon>
        <taxon>Silphidae</taxon>
        <taxon>Nicrophorinae</taxon>
        <taxon>Nicrophorus</taxon>
    </lineage>
</organism>
<evidence type="ECO:0000256" key="6">
    <source>
        <dbReference type="SAM" id="Phobius"/>
    </source>
</evidence>
<dbReference type="Proteomes" id="UP000695000">
    <property type="component" value="Unplaced"/>
</dbReference>
<keyword evidence="4" id="KW-0245">EGF-like domain</keyword>
<evidence type="ECO:0000256" key="7">
    <source>
        <dbReference type="SAM" id="SignalP"/>
    </source>
</evidence>
<feature type="transmembrane region" description="Helical" evidence="6">
    <location>
        <begin position="1019"/>
        <end position="1038"/>
    </location>
</feature>
<dbReference type="SMART" id="SM00409">
    <property type="entry name" value="IG"/>
    <property type="match status" value="2"/>
</dbReference>
<dbReference type="RefSeq" id="XP_017768409.1">
    <property type="nucleotide sequence ID" value="XM_017912920.1"/>
</dbReference>
<evidence type="ECO:0000313" key="13">
    <source>
        <dbReference type="RefSeq" id="XP_017768409.1"/>
    </source>
</evidence>
<name>A0ABM1M1F9_NICVS</name>
<dbReference type="SUPFAM" id="SSF57196">
    <property type="entry name" value="EGF/Laminin"/>
    <property type="match status" value="2"/>
</dbReference>
<dbReference type="SMART" id="SM00181">
    <property type="entry name" value="EGF"/>
    <property type="match status" value="2"/>
</dbReference>
<dbReference type="InterPro" id="IPR003599">
    <property type="entry name" value="Ig_sub"/>
</dbReference>
<proteinExistence type="inferred from homology"/>
<evidence type="ECO:0000256" key="5">
    <source>
        <dbReference type="SAM" id="MobiDB-lite"/>
    </source>
</evidence>
<feature type="transmembrane region" description="Helical" evidence="6">
    <location>
        <begin position="947"/>
        <end position="972"/>
    </location>
</feature>
<feature type="signal peptide" evidence="7">
    <location>
        <begin position="1"/>
        <end position="17"/>
    </location>
</feature>
<keyword evidence="6" id="KW-0472">Membrane</keyword>
<evidence type="ECO:0000256" key="3">
    <source>
        <dbReference type="ARBA" id="ARBA00023180"/>
    </source>
</evidence>
<feature type="chain" id="PRO_5045903839" evidence="7">
    <location>
        <begin position="18"/>
        <end position="1473"/>
    </location>
</feature>
<evidence type="ECO:0000259" key="10">
    <source>
        <dbReference type="PROSITE" id="PS50227"/>
    </source>
</evidence>
<dbReference type="Pfam" id="PF00431">
    <property type="entry name" value="CUB"/>
    <property type="match status" value="1"/>
</dbReference>
<dbReference type="Gene3D" id="2.60.220.50">
    <property type="match status" value="1"/>
</dbReference>
<dbReference type="InterPro" id="IPR036179">
    <property type="entry name" value="Ig-like_dom_sf"/>
</dbReference>
<accession>A0ABM1M1F9</accession>
<dbReference type="PROSITE" id="PS01180">
    <property type="entry name" value="CUB"/>
    <property type="match status" value="1"/>
</dbReference>
<feature type="domain" description="CUB" evidence="8">
    <location>
        <begin position="21"/>
        <end position="149"/>
    </location>
</feature>
<dbReference type="InterPro" id="IPR000859">
    <property type="entry name" value="CUB_dom"/>
</dbReference>
<keyword evidence="6" id="KW-1133">Transmembrane helix</keyword>
<dbReference type="InterPro" id="IPR000742">
    <property type="entry name" value="EGF"/>
</dbReference>
<evidence type="ECO:0000256" key="2">
    <source>
        <dbReference type="ARBA" id="ARBA00023157"/>
    </source>
</evidence>
<dbReference type="SUPFAM" id="SSF48726">
    <property type="entry name" value="Immunoglobulin"/>
    <property type="match status" value="2"/>
</dbReference>
<dbReference type="InterPro" id="IPR013783">
    <property type="entry name" value="Ig-like_fold"/>
</dbReference>
<feature type="compositionally biased region" description="Polar residues" evidence="5">
    <location>
        <begin position="1414"/>
        <end position="1431"/>
    </location>
</feature>
<dbReference type="InterPro" id="IPR001879">
    <property type="entry name" value="GPCR_2_extracellular_dom"/>
</dbReference>
<dbReference type="Gene3D" id="4.10.1240.10">
    <property type="entry name" value="GPCR, family 2, extracellular hormone receptor domain"/>
    <property type="match status" value="1"/>
</dbReference>
<dbReference type="InterPro" id="IPR046338">
    <property type="entry name" value="GAIN_dom_sf"/>
</dbReference>
<dbReference type="InterPro" id="IPR007110">
    <property type="entry name" value="Ig-like_dom"/>
</dbReference>
<keyword evidence="12" id="KW-1185">Reference proteome</keyword>
<keyword evidence="2 4" id="KW-1015">Disulfide bond</keyword>
<reference evidence="13" key="1">
    <citation type="submission" date="2025-08" db="UniProtKB">
        <authorList>
            <consortium name="RefSeq"/>
        </authorList>
    </citation>
    <scope>IDENTIFICATION</scope>
</reference>
<evidence type="ECO:0000259" key="8">
    <source>
        <dbReference type="PROSITE" id="PS01180"/>
    </source>
</evidence>
<dbReference type="Pfam" id="PF00008">
    <property type="entry name" value="EGF"/>
    <property type="match status" value="1"/>
</dbReference>
<keyword evidence="7" id="KW-0732">Signal</keyword>
<dbReference type="InterPro" id="IPR000152">
    <property type="entry name" value="EGF-type_Asp/Asn_hydroxyl_site"/>
</dbReference>
<dbReference type="PROSITE" id="PS50835">
    <property type="entry name" value="IG_LIKE"/>
    <property type="match status" value="2"/>
</dbReference>
<protein>
    <submittedName>
        <fullName evidence="13">Adhesion G protein-coupled receptor F5-like</fullName>
    </submittedName>
</protein>
<dbReference type="InterPro" id="IPR036445">
    <property type="entry name" value="GPCR_2_extracell_dom_sf"/>
</dbReference>
<evidence type="ECO:0000256" key="4">
    <source>
        <dbReference type="PROSITE-ProRule" id="PRU00076"/>
    </source>
</evidence>
<feature type="domain" description="Ig-like" evidence="11">
    <location>
        <begin position="377"/>
        <end position="482"/>
    </location>
</feature>
<dbReference type="PANTHER" id="PTHR45813">
    <property type="entry name" value="IG-LIKE DOMAIN-CONTAINING PROTEIN"/>
    <property type="match status" value="1"/>
</dbReference>
<dbReference type="PROSITE" id="PS01186">
    <property type="entry name" value="EGF_2"/>
    <property type="match status" value="2"/>
</dbReference>
<feature type="transmembrane region" description="Helical" evidence="6">
    <location>
        <begin position="1089"/>
        <end position="1110"/>
    </location>
</feature>
<dbReference type="Gene3D" id="2.60.40.10">
    <property type="entry name" value="Immunoglobulins"/>
    <property type="match status" value="2"/>
</dbReference>
<keyword evidence="3" id="KW-0325">Glycoprotein</keyword>
<dbReference type="PROSITE" id="PS50227">
    <property type="entry name" value="G_PROTEIN_RECEP_F2_3"/>
    <property type="match status" value="1"/>
</dbReference>
<dbReference type="InterPro" id="IPR035914">
    <property type="entry name" value="Sperma_CUB_dom_sf"/>
</dbReference>
<evidence type="ECO:0000256" key="1">
    <source>
        <dbReference type="ARBA" id="ARBA00007343"/>
    </source>
</evidence>
<dbReference type="Gene3D" id="2.10.25.10">
    <property type="entry name" value="Laminin"/>
    <property type="match status" value="1"/>
</dbReference>
<feature type="transmembrane region" description="Helical" evidence="6">
    <location>
        <begin position="1050"/>
        <end position="1069"/>
    </location>
</feature>
<dbReference type="PROSITE" id="PS00010">
    <property type="entry name" value="ASX_HYDROXYL"/>
    <property type="match status" value="1"/>
</dbReference>
<feature type="disulfide bond" evidence="4">
    <location>
        <begin position="220"/>
        <end position="229"/>
    </location>
</feature>
<dbReference type="Gene3D" id="2.60.120.290">
    <property type="entry name" value="Spermadhesin, CUB domain"/>
    <property type="match status" value="1"/>
</dbReference>
<feature type="disulfide bond" evidence="4">
    <location>
        <begin position="180"/>
        <end position="189"/>
    </location>
</feature>
<dbReference type="InterPro" id="IPR051587">
    <property type="entry name" value="Adhesion_GPCR"/>
</dbReference>
<feature type="transmembrane region" description="Helical" evidence="6">
    <location>
        <begin position="1163"/>
        <end position="1186"/>
    </location>
</feature>
<keyword evidence="6" id="KW-0812">Transmembrane</keyword>
<evidence type="ECO:0000313" key="12">
    <source>
        <dbReference type="Proteomes" id="UP000695000"/>
    </source>
</evidence>
<feature type="compositionally biased region" description="Low complexity" evidence="5">
    <location>
        <begin position="1433"/>
        <end position="1442"/>
    </location>
</feature>
<feature type="domain" description="G-protein coupled receptors family 2 profile 1" evidence="10">
    <location>
        <begin position="595"/>
        <end position="652"/>
    </location>
</feature>
<comment type="caution">
    <text evidence="4">Lacks conserved residue(s) required for the propagation of feature annotation.</text>
</comment>
<feature type="domain" description="EGF-like" evidence="9">
    <location>
        <begin position="193"/>
        <end position="230"/>
    </location>
</feature>
<feature type="domain" description="EGF-like" evidence="9">
    <location>
        <begin position="154"/>
        <end position="190"/>
    </location>
</feature>
<dbReference type="CDD" id="cd00054">
    <property type="entry name" value="EGF_CA"/>
    <property type="match status" value="2"/>
</dbReference>
<feature type="domain" description="Ig-like" evidence="11">
    <location>
        <begin position="491"/>
        <end position="585"/>
    </location>
</feature>
<dbReference type="SUPFAM" id="SSF49854">
    <property type="entry name" value="Spermadhesin, CUB domain"/>
    <property type="match status" value="1"/>
</dbReference>
<dbReference type="GeneID" id="108556710"/>
<comment type="similarity">
    <text evidence="1">Belongs to the G-protein coupled receptor 2 family. Adhesion G-protein coupled receptor (ADGR) subfamily.</text>
</comment>
<dbReference type="PROSITE" id="PS50026">
    <property type="entry name" value="EGF_3"/>
    <property type="match status" value="2"/>
</dbReference>
<dbReference type="SMART" id="SM00042">
    <property type="entry name" value="CUB"/>
    <property type="match status" value="1"/>
</dbReference>
<evidence type="ECO:0000259" key="9">
    <source>
        <dbReference type="PROSITE" id="PS50026"/>
    </source>
</evidence>
<sequence>MWWIICIFLFLPGSVISRPRCGGTHTAARGVIQSPNFPNKFPVPIHCEWIIDAQHVASPNSTIKVYFTQLFVFEGLSFKEYQIYDSTYQLNGRDIHTVTETNVTKVSVIESKQDYLVITLKLDTIESTHLRVLDHLLDVYGFNITYEISPGPPRMDRCTMMDCGFTGTCHDHYTRFSCDCFDGYEGPKCSEGPNSLCTPDICKNGGTCTHIGDSAVRCECGPGFTGEYCDARFTPPAKECEDCLLSCPFDGREENICKCPGNGESPNETRNTDAVVAYAVTIKLMNVSNMKAAQLRGYIEGHIAKLLRDAAPSIRDVRASQLGSESSHVEVTLQMVVDKREERRVRSTLAKWSERSHIGNLTLVPHQSITLIPQEMPKEQSISLHPSGLVHAGENLVLSCRTSGGGVGSFGGGGSQPSFRWFKDGLFVNVTEPTSNKWIKEYEDSETRDQYVSELGIKNASPIDQGSFTCQTVEDGMQKCLSKRVDVRAAPRVWIEPMSLTVRKGENFTIKCFSMSSGRRHKKSKYTYSWTKNKELLPIKTDTEHYEVLFPMGSILQVSSINKSTQFSCLVQDSAVWAEQSILVNVIDSHLIKTCPGERKLKLLWPETAPGTESLQECPAGYSGVARRACNLRDAGQPTWYLPDFAGCTPTKLIQLDYDFQKIRLGYGSGNALTILKGYKKYLVDGKSALLPGEGSRILGLVHEVISYINNSIATDVRNTVLEIVDQILQRKQAVINQTQVVLLQRVVKEQSLAFRSTFHRALSAVDVTLSSADKTEFHVPIPGRSYPTWFSYKLHLALPQRYFASPNKSATLAVVVYRNLSAFLPQRSAIRLKDGIEMDYEVISNIATAWLKHNGSEQSGNLSDGLFTMEFNHQVKNESPPDSWKIVCGVADYASYGYSWDTQSCLTRNLEPSRTRCLCPRSGTFAILLTMKPSFVENEVIPVRQFVILIGCTTCTLLTAVSGLILSFYWYFRRSCLVFLKVQCCLSLSGSMIVFIYALWDDVANEFFLTVMSFLESFLLTGMSSQLSNLLIIYSELVQLPRMKSVKQTVVLIITGAPMIAVFGNHMAHLTMNSRINSWWLLNGTLSFNIFVACCSIIVLLYAVLYYIVVRKLTKINTKFDKPSEPLLNRLKLLRRSALVFTSITITIFGSVLYINSADNVLYHYVFSSATVVMGTVIFFSYVLFSETPLKKIINVRLLDAAASTEKLSPDTGKHLKFFTNQKAEVENESTPYFCRSTAETCFSHEIIKVPEIGSTSFKTYASATFPDPSSSQHQQDLQFYEGSPKHFNHHHLHQHNHQRDIINSPDLLGTKKFVELDLVASSVQKSVYGTQPPLPSITITQPEVNGENNLERQRPEGEEKTVMTVELVPIVSVMETTVPIKGDNLDAVMDSITLDLDYLLNGNDFDEETEGGVSNTGSVGTQQVSTATAIPSGPRRISRPPSLSVFEQIIEEPEEDMKVPEAITNVSRTNC</sequence>
<dbReference type="PANTHER" id="PTHR45813:SF8">
    <property type="entry name" value="IG-LIKE DOMAIN-CONTAINING PROTEIN"/>
    <property type="match status" value="1"/>
</dbReference>
<feature type="transmembrane region" description="Helical" evidence="6">
    <location>
        <begin position="979"/>
        <end position="999"/>
    </location>
</feature>